<gene>
    <name evidence="1" type="ORF">ACFORJ_07985</name>
</gene>
<dbReference type="EMBL" id="JBHRZN010000002">
    <property type="protein sequence ID" value="MFC3850104.1"/>
    <property type="molecule type" value="Genomic_DNA"/>
</dbReference>
<reference evidence="2" key="1">
    <citation type="journal article" date="2019" name="Int. J. Syst. Evol. Microbiol.">
        <title>The Global Catalogue of Microorganisms (GCM) 10K type strain sequencing project: providing services to taxonomists for standard genome sequencing and annotation.</title>
        <authorList>
            <consortium name="The Broad Institute Genomics Platform"/>
            <consortium name="The Broad Institute Genome Sequencing Center for Infectious Disease"/>
            <person name="Wu L."/>
            <person name="Ma J."/>
        </authorList>
    </citation>
    <scope>NUCLEOTIDE SEQUENCE [LARGE SCALE GENOMIC DNA]</scope>
    <source>
        <strain evidence="2">CCUG 53252</strain>
    </source>
</reference>
<organism evidence="1 2">
    <name type="scientific">Corynebacterium hansenii</name>
    <dbReference type="NCBI Taxonomy" id="394964"/>
    <lineage>
        <taxon>Bacteria</taxon>
        <taxon>Bacillati</taxon>
        <taxon>Actinomycetota</taxon>
        <taxon>Actinomycetes</taxon>
        <taxon>Mycobacteriales</taxon>
        <taxon>Corynebacteriaceae</taxon>
        <taxon>Corynebacterium</taxon>
    </lineage>
</organism>
<proteinExistence type="predicted"/>
<sequence length="232" mass="25810">MANPAELLHAQLTAWNHDNSKTTAVGRELAKDPQWRSHRTAVELLGAIETLLDEYATTGELDVSEWKKEFPNWCRAVFAYPNGWNTANSSIDPQSLRMLAMLGTMLRMTQPKITSEGVEQMNARLDEVRQTQRDRAEHVPHDLNRHLTYVIAHLQLCLDDFALRGEFDLQKALIELRSIIVLLTEADPEGETFWAKFKGWFGDVFVGGVAGAASKQIGIAAVNAALPPGMGS</sequence>
<protein>
    <submittedName>
        <fullName evidence="1">Uncharacterized protein</fullName>
    </submittedName>
</protein>
<comment type="caution">
    <text evidence="1">The sequence shown here is derived from an EMBL/GenBank/DDBJ whole genome shotgun (WGS) entry which is preliminary data.</text>
</comment>
<keyword evidence="2" id="KW-1185">Reference proteome</keyword>
<evidence type="ECO:0000313" key="2">
    <source>
        <dbReference type="Proteomes" id="UP001595751"/>
    </source>
</evidence>
<dbReference type="RefSeq" id="WP_290289529.1">
    <property type="nucleotide sequence ID" value="NZ_CP047211.1"/>
</dbReference>
<evidence type="ECO:0000313" key="1">
    <source>
        <dbReference type="EMBL" id="MFC3850104.1"/>
    </source>
</evidence>
<accession>A0ABV7ZPB0</accession>
<name>A0ABV7ZPB0_9CORY</name>
<dbReference type="Proteomes" id="UP001595751">
    <property type="component" value="Unassembled WGS sequence"/>
</dbReference>